<organism evidence="7 8">
    <name type="scientific">Marinicrinis sediminis</name>
    <dbReference type="NCBI Taxonomy" id="1652465"/>
    <lineage>
        <taxon>Bacteria</taxon>
        <taxon>Bacillati</taxon>
        <taxon>Bacillota</taxon>
        <taxon>Bacilli</taxon>
        <taxon>Bacillales</taxon>
        <taxon>Paenibacillaceae</taxon>
    </lineage>
</organism>
<comment type="similarity">
    <text evidence="1 2 4">Belongs to the pyrroline-5-carboxylate reductase family.</text>
</comment>
<dbReference type="PROSITE" id="PS00521">
    <property type="entry name" value="P5CR"/>
    <property type="match status" value="1"/>
</dbReference>
<gene>
    <name evidence="2 7" type="primary">proC</name>
    <name evidence="7" type="ORF">ACFSUC_15375</name>
</gene>
<accession>A0ABW5RDX8</accession>
<evidence type="ECO:0000256" key="2">
    <source>
        <dbReference type="HAMAP-Rule" id="MF_01925"/>
    </source>
</evidence>
<keyword evidence="2 4" id="KW-0028">Amino-acid biosynthesis</keyword>
<dbReference type="PANTHER" id="PTHR11645">
    <property type="entry name" value="PYRROLINE-5-CARBOXYLATE REDUCTASE"/>
    <property type="match status" value="1"/>
</dbReference>
<proteinExistence type="inferred from homology"/>
<feature type="domain" description="Pyrroline-5-carboxylate reductase dimerisation" evidence="6">
    <location>
        <begin position="172"/>
        <end position="276"/>
    </location>
</feature>
<dbReference type="HAMAP" id="MF_01925">
    <property type="entry name" value="P5C_reductase"/>
    <property type="match status" value="1"/>
</dbReference>
<dbReference type="PANTHER" id="PTHR11645:SF49">
    <property type="entry name" value="PYRROLINE-5-CARBOXYLATE REDUCTASE 1"/>
    <property type="match status" value="1"/>
</dbReference>
<dbReference type="Proteomes" id="UP001597497">
    <property type="component" value="Unassembled WGS sequence"/>
</dbReference>
<comment type="catalytic activity">
    <reaction evidence="2 4">
        <text>L-proline + NADP(+) = (S)-1-pyrroline-5-carboxylate + NADPH + 2 H(+)</text>
        <dbReference type="Rhea" id="RHEA:14109"/>
        <dbReference type="ChEBI" id="CHEBI:15378"/>
        <dbReference type="ChEBI" id="CHEBI:17388"/>
        <dbReference type="ChEBI" id="CHEBI:57783"/>
        <dbReference type="ChEBI" id="CHEBI:58349"/>
        <dbReference type="ChEBI" id="CHEBI:60039"/>
        <dbReference type="EC" id="1.5.1.2"/>
    </reaction>
</comment>
<evidence type="ECO:0000313" key="8">
    <source>
        <dbReference type="Proteomes" id="UP001597497"/>
    </source>
</evidence>
<dbReference type="Gene3D" id="1.10.3730.10">
    <property type="entry name" value="ProC C-terminal domain-like"/>
    <property type="match status" value="1"/>
</dbReference>
<dbReference type="GO" id="GO:0004735">
    <property type="term" value="F:pyrroline-5-carboxylate reductase activity"/>
    <property type="evidence" value="ECO:0007669"/>
    <property type="project" value="UniProtKB-EC"/>
</dbReference>
<name>A0ABW5RDX8_9BACL</name>
<keyword evidence="2" id="KW-0963">Cytoplasm</keyword>
<dbReference type="InterPro" id="IPR029036">
    <property type="entry name" value="P5CR_dimer"/>
</dbReference>
<comment type="caution">
    <text evidence="7">The sequence shown here is derived from an EMBL/GenBank/DDBJ whole genome shotgun (WGS) entry which is preliminary data.</text>
</comment>
<dbReference type="PIRSF" id="PIRSF000193">
    <property type="entry name" value="Pyrrol-5-carb_rd"/>
    <property type="match status" value="1"/>
</dbReference>
<evidence type="ECO:0000313" key="7">
    <source>
        <dbReference type="EMBL" id="MFD2672950.1"/>
    </source>
</evidence>
<dbReference type="InterPro" id="IPR028939">
    <property type="entry name" value="P5C_Rdtase_cat_N"/>
</dbReference>
<comment type="catalytic activity">
    <reaction evidence="2">
        <text>L-proline + NAD(+) = (S)-1-pyrroline-5-carboxylate + NADH + 2 H(+)</text>
        <dbReference type="Rhea" id="RHEA:14105"/>
        <dbReference type="ChEBI" id="CHEBI:15378"/>
        <dbReference type="ChEBI" id="CHEBI:17388"/>
        <dbReference type="ChEBI" id="CHEBI:57540"/>
        <dbReference type="ChEBI" id="CHEBI:57945"/>
        <dbReference type="ChEBI" id="CHEBI:60039"/>
        <dbReference type="EC" id="1.5.1.2"/>
    </reaction>
</comment>
<dbReference type="InterPro" id="IPR053790">
    <property type="entry name" value="P5CR-like_CS"/>
</dbReference>
<evidence type="ECO:0000256" key="1">
    <source>
        <dbReference type="ARBA" id="ARBA00005525"/>
    </source>
</evidence>
<evidence type="ECO:0000259" key="5">
    <source>
        <dbReference type="Pfam" id="PF03807"/>
    </source>
</evidence>
<evidence type="ECO:0000256" key="4">
    <source>
        <dbReference type="RuleBase" id="RU003903"/>
    </source>
</evidence>
<evidence type="ECO:0000256" key="3">
    <source>
        <dbReference type="NCBIfam" id="TIGR00112"/>
    </source>
</evidence>
<reference evidence="8" key="1">
    <citation type="journal article" date="2019" name="Int. J. Syst. Evol. Microbiol.">
        <title>The Global Catalogue of Microorganisms (GCM) 10K type strain sequencing project: providing services to taxonomists for standard genome sequencing and annotation.</title>
        <authorList>
            <consortium name="The Broad Institute Genomics Platform"/>
            <consortium name="The Broad Institute Genome Sequencing Center for Infectious Disease"/>
            <person name="Wu L."/>
            <person name="Ma J."/>
        </authorList>
    </citation>
    <scope>NUCLEOTIDE SEQUENCE [LARGE SCALE GENOMIC DNA]</scope>
    <source>
        <strain evidence="8">KCTC 33676</strain>
    </source>
</reference>
<dbReference type="RefSeq" id="WP_379930510.1">
    <property type="nucleotide sequence ID" value="NZ_JBHUMM010000043.1"/>
</dbReference>
<dbReference type="Pfam" id="PF14748">
    <property type="entry name" value="P5CR_dimer"/>
    <property type="match status" value="1"/>
</dbReference>
<dbReference type="EMBL" id="JBHUMM010000043">
    <property type="protein sequence ID" value="MFD2672950.1"/>
    <property type="molecule type" value="Genomic_DNA"/>
</dbReference>
<dbReference type="InterPro" id="IPR008927">
    <property type="entry name" value="6-PGluconate_DH-like_C_sf"/>
</dbReference>
<dbReference type="EC" id="1.5.1.2" evidence="2 3"/>
<comment type="function">
    <text evidence="2">Catalyzes the reduction of 1-pyrroline-5-carboxylate (PCA) to L-proline.</text>
</comment>
<dbReference type="SUPFAM" id="SSF51735">
    <property type="entry name" value="NAD(P)-binding Rossmann-fold domains"/>
    <property type="match status" value="1"/>
</dbReference>
<dbReference type="Pfam" id="PF03807">
    <property type="entry name" value="F420_oxidored"/>
    <property type="match status" value="1"/>
</dbReference>
<keyword evidence="2 4" id="KW-0641">Proline biosynthesis</keyword>
<dbReference type="SUPFAM" id="SSF48179">
    <property type="entry name" value="6-phosphogluconate dehydrogenase C-terminal domain-like"/>
    <property type="match status" value="1"/>
</dbReference>
<dbReference type="InterPro" id="IPR036291">
    <property type="entry name" value="NAD(P)-bd_dom_sf"/>
</dbReference>
<dbReference type="Gene3D" id="3.40.50.720">
    <property type="entry name" value="NAD(P)-binding Rossmann-like Domain"/>
    <property type="match status" value="1"/>
</dbReference>
<evidence type="ECO:0000259" key="6">
    <source>
        <dbReference type="Pfam" id="PF14748"/>
    </source>
</evidence>
<keyword evidence="2 4" id="KW-0560">Oxidoreductase</keyword>
<feature type="domain" description="Pyrroline-5-carboxylate reductase catalytic N-terminal" evidence="5">
    <location>
        <begin position="9"/>
        <end position="108"/>
    </location>
</feature>
<comment type="pathway">
    <text evidence="2 4">Amino-acid biosynthesis; L-proline biosynthesis; L-proline from L-glutamate 5-semialdehyde: step 1/1.</text>
</comment>
<keyword evidence="2 4" id="KW-0521">NADP</keyword>
<sequence>MKTPLDRKKVCFVGAGAMAEAIFRGMIEKKTAHADHIFIVNRHNQNRLQELHREYGVQVHPDQKIKNRFIEEADVVVLAMKPKDVEEALSHLRSHIRPNQLVISVIAGLSIHALSQYLGAAQLPIVRTMPNTSSTIGLGVTGVTYGEHVTEQHEAMTRAIFGAVGMVHEGEEPMLDVITGISGSGPAYVYYFIENLMQAAIDGGIEPSAAKSIVAQTVLGAAKMVQQTGEEPSILRKKVTSPNGTTQAAIEKLDELGFPEAVQSAAKRSSERAKELGAMLEYRKS</sequence>
<comment type="subcellular location">
    <subcellularLocation>
        <location evidence="2">Cytoplasm</location>
    </subcellularLocation>
</comment>
<dbReference type="NCBIfam" id="TIGR00112">
    <property type="entry name" value="proC"/>
    <property type="match status" value="1"/>
</dbReference>
<dbReference type="InterPro" id="IPR000304">
    <property type="entry name" value="Pyrroline-COOH_reductase"/>
</dbReference>
<keyword evidence="8" id="KW-1185">Reference proteome</keyword>
<protein>
    <recommendedName>
        <fullName evidence="2 3">Pyrroline-5-carboxylate reductase</fullName>
        <shortName evidence="2">P5C reductase</shortName>
        <shortName evidence="2">P5CR</shortName>
        <ecNumber evidence="2 3">1.5.1.2</ecNumber>
    </recommendedName>
    <alternativeName>
        <fullName evidence="2">PCA reductase</fullName>
    </alternativeName>
</protein>